<dbReference type="NCBIfam" id="NF033608">
    <property type="entry name" value="type_I_tox_Fst"/>
    <property type="match status" value="1"/>
</dbReference>
<reference evidence="3" key="1">
    <citation type="submission" date="2021-07" db="EMBL/GenBank/DDBJ databases">
        <title>Prevalence and characterization of methicillin-resistant Macrococcus spp. in food producing animals and meat in Switzerland in 2019.</title>
        <authorList>
            <person name="Keller J.E."/>
            <person name="Schwendener S."/>
            <person name="Neuenschwander J."/>
            <person name="Overesch G."/>
            <person name="Perreten V."/>
        </authorList>
    </citation>
    <scope>NUCLEOTIDE SEQUENCE</scope>
    <source>
        <strain evidence="3">19Msa1099</strain>
        <plasmid evidence="3">p19Msa1099-2</plasmid>
    </source>
</reference>
<organism evidence="2">
    <name type="scientific">Macrococcus psychrotolerans</name>
    <dbReference type="NCBI Taxonomy" id="3039389"/>
    <lineage>
        <taxon>Bacteria</taxon>
        <taxon>Bacillati</taxon>
        <taxon>Bacillota</taxon>
        <taxon>Bacilli</taxon>
        <taxon>Bacillales</taxon>
        <taxon>Staphylococcaceae</taxon>
        <taxon>Macrococcus</taxon>
    </lineage>
</organism>
<dbReference type="AlphaFoldDB" id="A0AAU6RCD4"/>
<evidence type="ECO:0000256" key="1">
    <source>
        <dbReference type="SAM" id="Phobius"/>
    </source>
</evidence>
<keyword evidence="1" id="KW-0472">Membrane</keyword>
<reference evidence="2" key="2">
    <citation type="submission" date="2023-04" db="EMBL/GenBank/DDBJ databases">
        <title>Macrococci isolated from food, foodproducing animals, and human clinical materials.</title>
        <authorList>
            <person name="Maslanova I."/>
            <person name="Svec P."/>
            <person name="Sedlacek I."/>
            <person name="Novakova D."/>
            <person name="Keller J.E."/>
            <person name="Schwendener S."/>
            <person name="Finstrlova A."/>
            <person name="Botka T."/>
            <person name="Kovarovic V."/>
            <person name="Petras P."/>
            <person name="Perreten V."/>
            <person name="Pantucek R."/>
        </authorList>
    </citation>
    <scope>NUCLEOTIDE SEQUENCE</scope>
    <source>
        <strain evidence="2">NRL/St 21/332</strain>
        <plasmid evidence="2">pMP21332_1</plasmid>
    </source>
</reference>
<keyword evidence="1" id="KW-0812">Transmembrane</keyword>
<accession>A0AAU7VF19</accession>
<feature type="transmembrane region" description="Helical" evidence="1">
    <location>
        <begin position="6"/>
        <end position="25"/>
    </location>
</feature>
<name>A0AAU6RCD4_9STAP</name>
<gene>
    <name evidence="3" type="ORF">KYI10_12820</name>
    <name evidence="2" type="ORF">QA541_11050</name>
</gene>
<sequence length="30" mass="3459">MEFLLVNVIAPLYVGVALALFSHWLDQRKD</sequence>
<keyword evidence="1" id="KW-1133">Transmembrane helix</keyword>
<keyword evidence="2" id="KW-0614">Plasmid</keyword>
<accession>A0AAU6RCD4</accession>
<geneLocation type="plasmid" evidence="2">
    <name>pMP21332_1</name>
</geneLocation>
<evidence type="ECO:0000313" key="2">
    <source>
        <dbReference type="EMBL" id="WZE67781.1"/>
    </source>
</evidence>
<protein>
    <submittedName>
        <fullName evidence="2">Type I toxin-antitoxin system Fst family toxin</fullName>
    </submittedName>
</protein>
<dbReference type="EMBL" id="CP124578">
    <property type="protein sequence ID" value="WZE67781.1"/>
    <property type="molecule type" value="Genomic_DNA"/>
</dbReference>
<proteinExistence type="predicted"/>
<geneLocation type="plasmid" evidence="3">
    <name>p19Msa1099-2</name>
</geneLocation>
<dbReference type="EMBL" id="CP079958">
    <property type="protein sequence ID" value="XBW67601.1"/>
    <property type="molecule type" value="Genomic_DNA"/>
</dbReference>
<dbReference type="RefSeq" id="WP_157821401.1">
    <property type="nucleotide sequence ID" value="NZ_CP124578.1"/>
</dbReference>
<evidence type="ECO:0000313" key="3">
    <source>
        <dbReference type="EMBL" id="XBW67601.1"/>
    </source>
</evidence>